<dbReference type="Proteomes" id="UP001519272">
    <property type="component" value="Unassembled WGS sequence"/>
</dbReference>
<dbReference type="RefSeq" id="WP_210087158.1">
    <property type="nucleotide sequence ID" value="NZ_JAGGKG010000001.1"/>
</dbReference>
<feature type="domain" description="DUF5071" evidence="1">
    <location>
        <begin position="6"/>
        <end position="124"/>
    </location>
</feature>
<evidence type="ECO:0000259" key="1">
    <source>
        <dbReference type="Pfam" id="PF16804"/>
    </source>
</evidence>
<dbReference type="CDD" id="cd11743">
    <property type="entry name" value="Cthe_2751_like"/>
    <property type="match status" value="1"/>
</dbReference>
<dbReference type="InterPro" id="IPR031837">
    <property type="entry name" value="DUF5071"/>
</dbReference>
<reference evidence="2 3" key="1">
    <citation type="submission" date="2021-03" db="EMBL/GenBank/DDBJ databases">
        <title>Genomic Encyclopedia of Type Strains, Phase IV (KMG-IV): sequencing the most valuable type-strain genomes for metagenomic binning, comparative biology and taxonomic classification.</title>
        <authorList>
            <person name="Goeker M."/>
        </authorList>
    </citation>
    <scope>NUCLEOTIDE SEQUENCE [LARGE SCALE GENOMIC DNA]</scope>
    <source>
        <strain evidence="2 3">DSM 14349</strain>
    </source>
</reference>
<keyword evidence="3" id="KW-1185">Reference proteome</keyword>
<comment type="caution">
    <text evidence="2">The sequence shown here is derived from an EMBL/GenBank/DDBJ whole genome shotgun (WGS) entry which is preliminary data.</text>
</comment>
<evidence type="ECO:0000313" key="3">
    <source>
        <dbReference type="Proteomes" id="UP001519272"/>
    </source>
</evidence>
<dbReference type="Gene3D" id="1.25.40.750">
    <property type="entry name" value="Domain of unknown function DUF5071"/>
    <property type="match status" value="1"/>
</dbReference>
<dbReference type="EMBL" id="JAGGKG010000001">
    <property type="protein sequence ID" value="MBP1903447.1"/>
    <property type="molecule type" value="Genomic_DNA"/>
</dbReference>
<accession>A0ABS4FLI3</accession>
<organism evidence="2 3">
    <name type="scientific">Paenibacillus turicensis</name>
    <dbReference type="NCBI Taxonomy" id="160487"/>
    <lineage>
        <taxon>Bacteria</taxon>
        <taxon>Bacillati</taxon>
        <taxon>Bacillota</taxon>
        <taxon>Bacilli</taxon>
        <taxon>Bacillales</taxon>
        <taxon>Paenibacillaceae</taxon>
        <taxon>Paenibacillus</taxon>
    </lineage>
</organism>
<gene>
    <name evidence="2" type="ORF">J2Z32_000059</name>
</gene>
<name>A0ABS4FLI3_9BACL</name>
<proteinExistence type="predicted"/>
<evidence type="ECO:0000313" key="2">
    <source>
        <dbReference type="EMBL" id="MBP1903447.1"/>
    </source>
</evidence>
<dbReference type="Pfam" id="PF16804">
    <property type="entry name" value="DUF5071"/>
    <property type="match status" value="1"/>
</dbReference>
<dbReference type="InterPro" id="IPR038692">
    <property type="entry name" value="Cthe_2751_sf"/>
</dbReference>
<protein>
    <recommendedName>
        <fullName evidence="1">DUF5071 domain-containing protein</fullName>
    </recommendedName>
</protein>
<sequence length="124" mass="14754">MDIRQLLPKDKHDFDSVNKLKEYDKDALREVIPELLIWLQDTNWPISLAVRDILIQFDKELIPHFKQILNSNDGMWKYWILTELVNRLTPDVRVELTQELIRLSNEPQPYDVIEEVDTAAKELL</sequence>